<dbReference type="HAMAP" id="MF_00031">
    <property type="entry name" value="DNA_HJ_migration_RuvA"/>
    <property type="match status" value="1"/>
</dbReference>
<dbReference type="NCBIfam" id="TIGR00084">
    <property type="entry name" value="ruvA"/>
    <property type="match status" value="1"/>
</dbReference>
<proteinExistence type="inferred from homology"/>
<keyword evidence="2 6" id="KW-0227">DNA damage</keyword>
<dbReference type="Pfam" id="PF07499">
    <property type="entry name" value="RuvA_C"/>
    <property type="match status" value="1"/>
</dbReference>
<dbReference type="GO" id="GO:0006310">
    <property type="term" value="P:DNA recombination"/>
    <property type="evidence" value="ECO:0007669"/>
    <property type="project" value="UniProtKB-UniRule"/>
</dbReference>
<comment type="similarity">
    <text evidence="6">Belongs to the RuvA family.</text>
</comment>
<accession>A0A8J2TYV4</accession>
<dbReference type="Proteomes" id="UP000616114">
    <property type="component" value="Unassembled WGS sequence"/>
</dbReference>
<keyword evidence="8" id="KW-0378">Hydrolase</keyword>
<dbReference type="SUPFAM" id="SSF50249">
    <property type="entry name" value="Nucleic acid-binding proteins"/>
    <property type="match status" value="1"/>
</dbReference>
<dbReference type="InterPro" id="IPR011114">
    <property type="entry name" value="RuvA_C"/>
</dbReference>
<evidence type="ECO:0000313" key="9">
    <source>
        <dbReference type="Proteomes" id="UP000616114"/>
    </source>
</evidence>
<dbReference type="InterPro" id="IPR013849">
    <property type="entry name" value="DNA_helicase_Holl-junc_RuvA_I"/>
</dbReference>
<dbReference type="GO" id="GO:0005737">
    <property type="term" value="C:cytoplasm"/>
    <property type="evidence" value="ECO:0007669"/>
    <property type="project" value="UniProtKB-SubCell"/>
</dbReference>
<dbReference type="Pfam" id="PF01330">
    <property type="entry name" value="RuvA_N"/>
    <property type="match status" value="1"/>
</dbReference>
<dbReference type="InterPro" id="IPR012340">
    <property type="entry name" value="NA-bd_OB-fold"/>
</dbReference>
<dbReference type="GO" id="GO:0009379">
    <property type="term" value="C:Holliday junction helicase complex"/>
    <property type="evidence" value="ECO:0007669"/>
    <property type="project" value="InterPro"/>
</dbReference>
<keyword evidence="9" id="KW-1185">Reference proteome</keyword>
<keyword evidence="8" id="KW-0547">Nucleotide-binding</keyword>
<dbReference type="GO" id="GO:0048476">
    <property type="term" value="C:Holliday junction resolvase complex"/>
    <property type="evidence" value="ECO:0007669"/>
    <property type="project" value="UniProtKB-UniRule"/>
</dbReference>
<sequence length="199" mass="20630">MIAFLSGTVQAVRADSLILLGGSVGHLVYLPASQLAEVRGGQELQLHTSLVVREDSMTLYGFMDEASRGVFETLQTISGIGPRLALAMLSVLTPQEIHRAVADADLTALQRVPGVGKKSAQRLVLELGTKLGALQAAAPAGLPGIAPAGAADSVVEALTGLGWPQAKAAEVVAAAQQDLGEASTQDLLRESLKRMNRAS</sequence>
<feature type="domain" description="Helix-hairpin-helix DNA-binding motif class 1" evidence="7">
    <location>
        <begin position="72"/>
        <end position="91"/>
    </location>
</feature>
<keyword evidence="5 6" id="KW-0234">DNA repair</keyword>
<keyword evidence="8" id="KW-0067">ATP-binding</keyword>
<comment type="domain">
    <text evidence="6">Has three domains with a flexible linker between the domains II and III and assumes an 'L' shape. Domain III is highly mobile and contacts RuvB.</text>
</comment>
<evidence type="ECO:0000256" key="1">
    <source>
        <dbReference type="ARBA" id="ARBA00022490"/>
    </source>
</evidence>
<dbReference type="Gene3D" id="1.10.150.20">
    <property type="entry name" value="5' to 3' exonuclease, C-terminal subdomain"/>
    <property type="match status" value="1"/>
</dbReference>
<keyword evidence="4 6" id="KW-0233">DNA recombination</keyword>
<name>A0A8J2TYV4_9MICO</name>
<dbReference type="Gene3D" id="1.10.8.10">
    <property type="entry name" value="DNA helicase RuvA subunit, C-terminal domain"/>
    <property type="match status" value="1"/>
</dbReference>
<comment type="subcellular location">
    <subcellularLocation>
        <location evidence="6">Cytoplasm</location>
    </subcellularLocation>
</comment>
<comment type="caution">
    <text evidence="6">Lacks conserved residue(s) required for the propagation of feature annotation.</text>
</comment>
<reference evidence="8" key="2">
    <citation type="submission" date="2020-09" db="EMBL/GenBank/DDBJ databases">
        <authorList>
            <person name="Sun Q."/>
            <person name="Zhou Y."/>
        </authorList>
    </citation>
    <scope>NUCLEOTIDE SEQUENCE</scope>
    <source>
        <strain evidence="8">CGMCC 1.12785</strain>
    </source>
</reference>
<reference evidence="8" key="1">
    <citation type="journal article" date="2014" name="Int. J. Syst. Evol. Microbiol.">
        <title>Complete genome sequence of Corynebacterium casei LMG S-19264T (=DSM 44701T), isolated from a smear-ripened cheese.</title>
        <authorList>
            <consortium name="US DOE Joint Genome Institute (JGI-PGF)"/>
            <person name="Walter F."/>
            <person name="Albersmeier A."/>
            <person name="Kalinowski J."/>
            <person name="Ruckert C."/>
        </authorList>
    </citation>
    <scope>NUCLEOTIDE SEQUENCE</scope>
    <source>
        <strain evidence="8">CGMCC 1.12785</strain>
    </source>
</reference>
<dbReference type="GO" id="GO:0005524">
    <property type="term" value="F:ATP binding"/>
    <property type="evidence" value="ECO:0007669"/>
    <property type="project" value="InterPro"/>
</dbReference>
<evidence type="ECO:0000256" key="2">
    <source>
        <dbReference type="ARBA" id="ARBA00022763"/>
    </source>
</evidence>
<dbReference type="EMBL" id="BMFY01000008">
    <property type="protein sequence ID" value="GGA17527.1"/>
    <property type="molecule type" value="Genomic_DNA"/>
</dbReference>
<evidence type="ECO:0000256" key="3">
    <source>
        <dbReference type="ARBA" id="ARBA00023125"/>
    </source>
</evidence>
<dbReference type="InterPro" id="IPR010994">
    <property type="entry name" value="RuvA_2-like"/>
</dbReference>
<dbReference type="AlphaFoldDB" id="A0A8J2TYV4"/>
<dbReference type="Pfam" id="PF14520">
    <property type="entry name" value="HHH_5"/>
    <property type="match status" value="1"/>
</dbReference>
<dbReference type="SMART" id="SM00278">
    <property type="entry name" value="HhH1"/>
    <property type="match status" value="2"/>
</dbReference>
<comment type="subunit">
    <text evidence="6">Homotetramer. Forms an RuvA(8)-RuvB(12)-Holliday junction (HJ) complex. HJ DNA is sandwiched between 2 RuvA tetramers; dsDNA enters through RuvA and exits via RuvB. An RuvB hexamer assembles on each DNA strand where it exits the tetramer. Each RuvB hexamer is contacted by two RuvA subunits (via domain III) on 2 adjacent RuvB subunits; this complex drives branch migration. In the full resolvosome a probable DNA-RuvA(4)-RuvB(12)-RuvC(2) complex forms which resolves the HJ.</text>
</comment>
<comment type="caution">
    <text evidence="8">The sequence shown here is derived from an EMBL/GenBank/DDBJ whole genome shotgun (WGS) entry which is preliminary data.</text>
</comment>
<dbReference type="Gene3D" id="2.40.50.140">
    <property type="entry name" value="Nucleic acid-binding proteins"/>
    <property type="match status" value="1"/>
</dbReference>
<dbReference type="SUPFAM" id="SSF47781">
    <property type="entry name" value="RuvA domain 2-like"/>
    <property type="match status" value="1"/>
</dbReference>
<dbReference type="InterPro" id="IPR036267">
    <property type="entry name" value="RuvA_C_sf"/>
</dbReference>
<dbReference type="GO" id="GO:0006281">
    <property type="term" value="P:DNA repair"/>
    <property type="evidence" value="ECO:0007669"/>
    <property type="project" value="UniProtKB-UniRule"/>
</dbReference>
<dbReference type="GO" id="GO:0009378">
    <property type="term" value="F:four-way junction helicase activity"/>
    <property type="evidence" value="ECO:0007669"/>
    <property type="project" value="InterPro"/>
</dbReference>
<feature type="region of interest" description="Domain III" evidence="6">
    <location>
        <begin position="146"/>
        <end position="199"/>
    </location>
</feature>
<dbReference type="GO" id="GO:0000400">
    <property type="term" value="F:four-way junction DNA binding"/>
    <property type="evidence" value="ECO:0007669"/>
    <property type="project" value="UniProtKB-UniRule"/>
</dbReference>
<dbReference type="InterPro" id="IPR000085">
    <property type="entry name" value="RuvA"/>
</dbReference>
<evidence type="ECO:0000256" key="6">
    <source>
        <dbReference type="HAMAP-Rule" id="MF_00031"/>
    </source>
</evidence>
<evidence type="ECO:0000313" key="8">
    <source>
        <dbReference type="EMBL" id="GGA17527.1"/>
    </source>
</evidence>
<comment type="function">
    <text evidence="6">The RuvA-RuvB-RuvC complex processes Holliday junction (HJ) DNA during genetic recombination and DNA repair, while the RuvA-RuvB complex plays an important role in the rescue of blocked DNA replication forks via replication fork reversal (RFR). RuvA specifically binds to HJ cruciform DNA, conferring on it an open structure. The RuvB hexamer acts as an ATP-dependent pump, pulling dsDNA into and through the RuvAB complex. HJ branch migration allows RuvC to scan DNA until it finds its consensus sequence, where it cleaves and resolves the cruciform DNA.</text>
</comment>
<keyword evidence="3 6" id="KW-0238">DNA-binding</keyword>
<evidence type="ECO:0000259" key="7">
    <source>
        <dbReference type="SMART" id="SM00278"/>
    </source>
</evidence>
<feature type="domain" description="Helix-hairpin-helix DNA-binding motif class 1" evidence="7">
    <location>
        <begin position="107"/>
        <end position="126"/>
    </location>
</feature>
<evidence type="ECO:0000256" key="5">
    <source>
        <dbReference type="ARBA" id="ARBA00023204"/>
    </source>
</evidence>
<dbReference type="SUPFAM" id="SSF46929">
    <property type="entry name" value="DNA helicase RuvA subunit, C-terminal domain"/>
    <property type="match status" value="1"/>
</dbReference>
<keyword evidence="8" id="KW-0347">Helicase</keyword>
<organism evidence="8 9">
    <name type="scientific">Sediminivirga luteola</name>
    <dbReference type="NCBI Taxonomy" id="1774748"/>
    <lineage>
        <taxon>Bacteria</taxon>
        <taxon>Bacillati</taxon>
        <taxon>Actinomycetota</taxon>
        <taxon>Actinomycetes</taxon>
        <taxon>Micrococcales</taxon>
        <taxon>Brevibacteriaceae</taxon>
        <taxon>Sediminivirga</taxon>
    </lineage>
</organism>
<dbReference type="RefSeq" id="WP_188550819.1">
    <property type="nucleotide sequence ID" value="NZ_BMFY01000008.1"/>
</dbReference>
<dbReference type="InterPro" id="IPR003583">
    <property type="entry name" value="Hlx-hairpin-Hlx_DNA-bd_motif"/>
</dbReference>
<keyword evidence="1 6" id="KW-0963">Cytoplasm</keyword>
<protein>
    <recommendedName>
        <fullName evidence="6">Holliday junction branch migration complex subunit RuvA</fullName>
    </recommendedName>
</protein>
<evidence type="ECO:0000256" key="4">
    <source>
        <dbReference type="ARBA" id="ARBA00023172"/>
    </source>
</evidence>
<gene>
    <name evidence="6 8" type="primary">ruvA</name>
    <name evidence="8" type="ORF">GCM10011333_20800</name>
</gene>